<dbReference type="SMART" id="SM00248">
    <property type="entry name" value="ANK"/>
    <property type="match status" value="2"/>
</dbReference>
<comment type="caution">
    <text evidence="5">The sequence shown here is derived from an EMBL/GenBank/DDBJ whole genome shotgun (WGS) entry which is preliminary data.</text>
</comment>
<protein>
    <submittedName>
        <fullName evidence="5">Uncharacterized protein</fullName>
    </submittedName>
</protein>
<reference evidence="5 6" key="1">
    <citation type="journal article" date="2015" name="Genome Biol. Evol.">
        <title>Comparative Genomics of a Bacterivorous Green Alga Reveals Evolutionary Causalities and Consequences of Phago-Mixotrophic Mode of Nutrition.</title>
        <authorList>
            <person name="Burns J.A."/>
            <person name="Paasch A."/>
            <person name="Narechania A."/>
            <person name="Kim E."/>
        </authorList>
    </citation>
    <scope>NUCLEOTIDE SEQUENCE [LARGE SCALE GENOMIC DNA]</scope>
    <source>
        <strain evidence="5 6">PLY_AMNH</strain>
    </source>
</reference>
<evidence type="ECO:0000313" key="6">
    <source>
        <dbReference type="Proteomes" id="UP001190700"/>
    </source>
</evidence>
<evidence type="ECO:0000256" key="1">
    <source>
        <dbReference type="ARBA" id="ARBA00022737"/>
    </source>
</evidence>
<dbReference type="InterPro" id="IPR002110">
    <property type="entry name" value="Ankyrin_rpt"/>
</dbReference>
<proteinExistence type="predicted"/>
<keyword evidence="2 3" id="KW-0040">ANK repeat</keyword>
<dbReference type="Pfam" id="PF12796">
    <property type="entry name" value="Ank_2"/>
    <property type="match status" value="1"/>
</dbReference>
<feature type="repeat" description="ANK" evidence="3">
    <location>
        <begin position="42"/>
        <end position="74"/>
    </location>
</feature>
<keyword evidence="1" id="KW-0677">Repeat</keyword>
<dbReference type="AlphaFoldDB" id="A0AAE0L9L4"/>
<gene>
    <name evidence="5" type="ORF">CYMTET_15141</name>
</gene>
<dbReference type="PANTHER" id="PTHR24171">
    <property type="entry name" value="ANKYRIN REPEAT DOMAIN-CONTAINING PROTEIN 39-RELATED"/>
    <property type="match status" value="1"/>
</dbReference>
<dbReference type="SUPFAM" id="SSF48403">
    <property type="entry name" value="Ankyrin repeat"/>
    <property type="match status" value="1"/>
</dbReference>
<keyword evidence="6" id="KW-1185">Reference proteome</keyword>
<dbReference type="PROSITE" id="PS50088">
    <property type="entry name" value="ANK_REPEAT"/>
    <property type="match status" value="1"/>
</dbReference>
<feature type="compositionally biased region" description="Polar residues" evidence="4">
    <location>
        <begin position="134"/>
        <end position="170"/>
    </location>
</feature>
<evidence type="ECO:0000256" key="2">
    <source>
        <dbReference type="ARBA" id="ARBA00023043"/>
    </source>
</evidence>
<evidence type="ECO:0000256" key="4">
    <source>
        <dbReference type="SAM" id="MobiDB-lite"/>
    </source>
</evidence>
<dbReference type="PROSITE" id="PS50297">
    <property type="entry name" value="ANK_REP_REGION"/>
    <property type="match status" value="1"/>
</dbReference>
<accession>A0AAE0L9L4</accession>
<dbReference type="InterPro" id="IPR036770">
    <property type="entry name" value="Ankyrin_rpt-contain_sf"/>
</dbReference>
<dbReference type="EMBL" id="LGRX02006375">
    <property type="protein sequence ID" value="KAK3276799.1"/>
    <property type="molecule type" value="Genomic_DNA"/>
</dbReference>
<sequence length="207" mass="22161">MYSHAPLDLQFVSAAGRGKAAQVRHWIERGQNPNARVKAEDTIDSALHSATRNGHRLVVVLLLQNGADPNLQAADSRTPLHLAPSVRIAHDLLKFGADIEVLDRFCITPVNAAKSMRRYDVASALLQWKEGTPTPVQGSGTSLSDASGEDTCSPSRKLQSPGPSSPNLTSSVDRLFFTPLISHSPHVLALSQPSPASFEGCTSSSFD</sequence>
<name>A0AAE0L9L4_9CHLO</name>
<evidence type="ECO:0000313" key="5">
    <source>
        <dbReference type="EMBL" id="KAK3276799.1"/>
    </source>
</evidence>
<evidence type="ECO:0000256" key="3">
    <source>
        <dbReference type="PROSITE-ProRule" id="PRU00023"/>
    </source>
</evidence>
<feature type="region of interest" description="Disordered" evidence="4">
    <location>
        <begin position="131"/>
        <end position="170"/>
    </location>
</feature>
<dbReference type="PANTHER" id="PTHR24171:SF9">
    <property type="entry name" value="ANKYRIN REPEAT DOMAIN-CONTAINING PROTEIN 39"/>
    <property type="match status" value="1"/>
</dbReference>
<organism evidence="5 6">
    <name type="scientific">Cymbomonas tetramitiformis</name>
    <dbReference type="NCBI Taxonomy" id="36881"/>
    <lineage>
        <taxon>Eukaryota</taxon>
        <taxon>Viridiplantae</taxon>
        <taxon>Chlorophyta</taxon>
        <taxon>Pyramimonadophyceae</taxon>
        <taxon>Pyramimonadales</taxon>
        <taxon>Pyramimonadaceae</taxon>
        <taxon>Cymbomonas</taxon>
    </lineage>
</organism>
<dbReference type="Proteomes" id="UP001190700">
    <property type="component" value="Unassembled WGS sequence"/>
</dbReference>
<dbReference type="Gene3D" id="1.25.40.20">
    <property type="entry name" value="Ankyrin repeat-containing domain"/>
    <property type="match status" value="1"/>
</dbReference>